<proteinExistence type="predicted"/>
<dbReference type="RefSeq" id="WP_011306903.1">
    <property type="nucleotide sequence ID" value="NZ_CP009526.1"/>
</dbReference>
<gene>
    <name evidence="2" type="ORF">MSBRW_2820</name>
</gene>
<protein>
    <recommendedName>
        <fullName evidence="4">Tyr recombinase domain-containing protein</fullName>
    </recommendedName>
</protein>
<reference evidence="2 3" key="1">
    <citation type="submission" date="2014-07" db="EMBL/GenBank/DDBJ databases">
        <title>Methanogenic archaea and the global carbon cycle.</title>
        <authorList>
            <person name="Henriksen J.R."/>
            <person name="Luke J."/>
            <person name="Reinhart S."/>
            <person name="Benedict M.N."/>
            <person name="Youngblut N.D."/>
            <person name="Metcalf M.E."/>
            <person name="Whitaker R.J."/>
            <person name="Metcalf W.W."/>
        </authorList>
    </citation>
    <scope>NUCLEOTIDE SEQUENCE [LARGE SCALE GENOMIC DNA]</scope>
    <source>
        <strain evidence="2 3">Wiesmoor</strain>
    </source>
</reference>
<organism evidence="2 3">
    <name type="scientific">Methanosarcina barkeri str. Wiesmoor</name>
    <dbReference type="NCBI Taxonomy" id="1434109"/>
    <lineage>
        <taxon>Archaea</taxon>
        <taxon>Methanobacteriati</taxon>
        <taxon>Methanobacteriota</taxon>
        <taxon>Stenosarchaea group</taxon>
        <taxon>Methanomicrobia</taxon>
        <taxon>Methanosarcinales</taxon>
        <taxon>Methanosarcinaceae</taxon>
        <taxon>Methanosarcina</taxon>
    </lineage>
</organism>
<dbReference type="Gene3D" id="1.10.443.10">
    <property type="entry name" value="Intergrase catalytic core"/>
    <property type="match status" value="1"/>
</dbReference>
<sequence length="204" mass="24242">MKEKYPVSGFTRDKEAIYVNGIRIFVPVEYDKFKAGIPKKRHKTLFELSTITGMRYAEIQRLYDHPEWYSESRNQIRLNEDAQKKVKRKAKERTIDLLPSTFPYILDQFFNWPAPPDIDTWNQDLKRWAVKTDFNPFGISAKTTRKSIESWMLSSGVPPFKVYQRQGHDPQTSLYHYQGLSFTDIEMHQIKKRLMEWGILRTDS</sequence>
<dbReference type="InterPro" id="IPR011010">
    <property type="entry name" value="DNA_brk_join_enz"/>
</dbReference>
<name>A0A0E3QPY8_METBA</name>
<evidence type="ECO:0008006" key="4">
    <source>
        <dbReference type="Google" id="ProtNLM"/>
    </source>
</evidence>
<evidence type="ECO:0000313" key="3">
    <source>
        <dbReference type="Proteomes" id="UP000033038"/>
    </source>
</evidence>
<keyword evidence="1" id="KW-0233">DNA recombination</keyword>
<dbReference type="Proteomes" id="UP000033038">
    <property type="component" value="Chromosome"/>
</dbReference>
<dbReference type="KEGG" id="mbw:MSBRW_2820"/>
<accession>A0A0E3QPY8</accession>
<dbReference type="AlphaFoldDB" id="A0A0E3QPY8"/>
<dbReference type="GO" id="GO:0015074">
    <property type="term" value="P:DNA integration"/>
    <property type="evidence" value="ECO:0007669"/>
    <property type="project" value="InterPro"/>
</dbReference>
<evidence type="ECO:0000256" key="1">
    <source>
        <dbReference type="ARBA" id="ARBA00023172"/>
    </source>
</evidence>
<evidence type="ECO:0000313" key="2">
    <source>
        <dbReference type="EMBL" id="AKB52073.1"/>
    </source>
</evidence>
<dbReference type="GO" id="GO:0006310">
    <property type="term" value="P:DNA recombination"/>
    <property type="evidence" value="ECO:0007669"/>
    <property type="project" value="UniProtKB-KW"/>
</dbReference>
<dbReference type="GO" id="GO:0003677">
    <property type="term" value="F:DNA binding"/>
    <property type="evidence" value="ECO:0007669"/>
    <property type="project" value="InterPro"/>
</dbReference>
<dbReference type="GeneID" id="24824406"/>
<dbReference type="SUPFAM" id="SSF56349">
    <property type="entry name" value="DNA breaking-rejoining enzymes"/>
    <property type="match status" value="1"/>
</dbReference>
<dbReference type="HOGENOM" id="CLU_091227_0_0_2"/>
<dbReference type="PATRIC" id="fig|1434109.4.peg.3675"/>
<dbReference type="InterPro" id="IPR013762">
    <property type="entry name" value="Integrase-like_cat_sf"/>
</dbReference>
<dbReference type="EMBL" id="CP009526">
    <property type="protein sequence ID" value="AKB52073.1"/>
    <property type="molecule type" value="Genomic_DNA"/>
</dbReference>